<evidence type="ECO:0000313" key="3">
    <source>
        <dbReference type="EMBL" id="KGF24688.1"/>
    </source>
</evidence>
<name>A0AAW3FCK7_9BACT</name>
<protein>
    <submittedName>
        <fullName evidence="3">2-C-methyl-D-erythritol 4-phosphate cytidylyltransferase</fullName>
    </submittedName>
</protein>
<evidence type="ECO:0000256" key="1">
    <source>
        <dbReference type="ARBA" id="ARBA00022679"/>
    </source>
</evidence>
<evidence type="ECO:0000313" key="4">
    <source>
        <dbReference type="Proteomes" id="UP000029533"/>
    </source>
</evidence>
<dbReference type="Pfam" id="PF01128">
    <property type="entry name" value="IspD"/>
    <property type="match status" value="1"/>
</dbReference>
<dbReference type="InterPro" id="IPR034683">
    <property type="entry name" value="IspD/TarI"/>
</dbReference>
<reference evidence="3 4" key="1">
    <citation type="submission" date="2014-07" db="EMBL/GenBank/DDBJ databases">
        <authorList>
            <person name="McCorrison J."/>
            <person name="Sanka R."/>
            <person name="Torralba M."/>
            <person name="Gillis M."/>
            <person name="Haft D.H."/>
            <person name="Methe B."/>
            <person name="Sutton G."/>
            <person name="Nelson K.E."/>
        </authorList>
    </citation>
    <scope>NUCLEOTIDE SEQUENCE [LARGE SCALE GENOMIC DNA]</scope>
    <source>
        <strain evidence="3 4">DNF00424</strain>
    </source>
</reference>
<dbReference type="PANTHER" id="PTHR43015:SF1">
    <property type="entry name" value="D-RIBITOL-5-PHOSPHATE CYTIDYLYLTRANSFERASE"/>
    <property type="match status" value="1"/>
</dbReference>
<evidence type="ECO:0000256" key="2">
    <source>
        <dbReference type="ARBA" id="ARBA00022695"/>
    </source>
</evidence>
<organism evidence="3 4">
    <name type="scientific">Prevotella histicola JCM 15637 = DNF00424</name>
    <dbReference type="NCBI Taxonomy" id="1236504"/>
    <lineage>
        <taxon>Bacteria</taxon>
        <taxon>Pseudomonadati</taxon>
        <taxon>Bacteroidota</taxon>
        <taxon>Bacteroidia</taxon>
        <taxon>Bacteroidales</taxon>
        <taxon>Prevotellaceae</taxon>
        <taxon>Prevotella</taxon>
    </lineage>
</organism>
<dbReference type="GO" id="GO:0005829">
    <property type="term" value="C:cytosol"/>
    <property type="evidence" value="ECO:0007669"/>
    <property type="project" value="TreeGrafter"/>
</dbReference>
<proteinExistence type="predicted"/>
<dbReference type="InterPro" id="IPR029044">
    <property type="entry name" value="Nucleotide-diphossugar_trans"/>
</dbReference>
<dbReference type="GO" id="GO:0008299">
    <property type="term" value="P:isoprenoid biosynthetic process"/>
    <property type="evidence" value="ECO:0007669"/>
    <property type="project" value="InterPro"/>
</dbReference>
<dbReference type="GO" id="GO:0070567">
    <property type="term" value="F:cytidylyltransferase activity"/>
    <property type="evidence" value="ECO:0007669"/>
    <property type="project" value="InterPro"/>
</dbReference>
<dbReference type="NCBIfam" id="NF001183">
    <property type="entry name" value="PRK00155.1-3"/>
    <property type="match status" value="1"/>
</dbReference>
<comment type="caution">
    <text evidence="3">The sequence shown here is derived from an EMBL/GenBank/DDBJ whole genome shotgun (WGS) entry which is preliminary data.</text>
</comment>
<keyword evidence="2 3" id="KW-0548">Nucleotidyltransferase</keyword>
<keyword evidence="1" id="KW-0808">Transferase</keyword>
<dbReference type="Gene3D" id="3.90.550.10">
    <property type="entry name" value="Spore Coat Polysaccharide Biosynthesis Protein SpsA, Chain A"/>
    <property type="match status" value="1"/>
</dbReference>
<dbReference type="RefSeq" id="WP_036871283.1">
    <property type="nucleotide sequence ID" value="NZ_JRNJ01000105.1"/>
</dbReference>
<dbReference type="PANTHER" id="PTHR43015">
    <property type="entry name" value="D-RIBITOL-5-PHOSPHATE CYTIDYLYLTRANSFERASE"/>
    <property type="match status" value="1"/>
</dbReference>
<accession>A0AAW3FCK7</accession>
<dbReference type="EMBL" id="JRNJ01000105">
    <property type="protein sequence ID" value="KGF24688.1"/>
    <property type="molecule type" value="Genomic_DNA"/>
</dbReference>
<gene>
    <name evidence="3" type="ORF">HMPREF2132_11915</name>
</gene>
<dbReference type="AlphaFoldDB" id="A0AAW3FCK7"/>
<dbReference type="PROSITE" id="PS01295">
    <property type="entry name" value="ISPD"/>
    <property type="match status" value="1"/>
</dbReference>
<dbReference type="Proteomes" id="UP000029533">
    <property type="component" value="Unassembled WGS sequence"/>
</dbReference>
<dbReference type="CDD" id="cd02516">
    <property type="entry name" value="CDP-ME_synthetase"/>
    <property type="match status" value="1"/>
</dbReference>
<dbReference type="InterPro" id="IPR018294">
    <property type="entry name" value="ISPD_synthase_CS"/>
</dbReference>
<sequence length="244" mass="26952">MNIAVIFAGGSGLRMHTKSRPKQFLDLNGKPIIIYTLELFDNHPGIDAIVVACIESWIPFLEKQLRKFEINKVVKIVPGGESGQASIYNGLCAAEAYIKSKNVAPDDTTVLIHDGVRPLITEETITDNINKVAEVGSCITCIPATETLVVKQHDGSLEIPSRADSLIARAPQSFLLSDILTAHRRAIDEKKNDFIDSCTMMSHYGYRLGTIIGPMENIKITTPTDFFVLRAMVKVHEDQQIFGL</sequence>
<dbReference type="SUPFAM" id="SSF53448">
    <property type="entry name" value="Nucleotide-diphospho-sugar transferases"/>
    <property type="match status" value="1"/>
</dbReference>